<dbReference type="Gene3D" id="3.40.630.30">
    <property type="match status" value="1"/>
</dbReference>
<keyword evidence="1" id="KW-0808">Transferase</keyword>
<keyword evidence="5" id="KW-1185">Reference proteome</keyword>
<dbReference type="CDD" id="cd04301">
    <property type="entry name" value="NAT_SF"/>
    <property type="match status" value="1"/>
</dbReference>
<evidence type="ECO:0000259" key="3">
    <source>
        <dbReference type="PROSITE" id="PS51186"/>
    </source>
</evidence>
<dbReference type="PANTHER" id="PTHR10545:SF42">
    <property type="entry name" value="ACETYLTRANSFERASE"/>
    <property type="match status" value="1"/>
</dbReference>
<dbReference type="InterPro" id="IPR000182">
    <property type="entry name" value="GNAT_dom"/>
</dbReference>
<evidence type="ECO:0000313" key="4">
    <source>
        <dbReference type="EMBL" id="RMJ05313.1"/>
    </source>
</evidence>
<dbReference type="InterPro" id="IPR051016">
    <property type="entry name" value="Diverse_Substrate_AcTransf"/>
</dbReference>
<keyword evidence="2" id="KW-0012">Acyltransferase</keyword>
<dbReference type="SUPFAM" id="SSF55729">
    <property type="entry name" value="Acyl-CoA N-acyltransferases (Nat)"/>
    <property type="match status" value="1"/>
</dbReference>
<accession>A0A3M2RIZ9</accession>
<comment type="caution">
    <text evidence="4">The sequence shown here is derived from an EMBL/GenBank/DDBJ whole genome shotgun (WGS) entry which is preliminary data.</text>
</comment>
<dbReference type="PROSITE" id="PS51186">
    <property type="entry name" value="GNAT"/>
    <property type="match status" value="1"/>
</dbReference>
<reference evidence="4 5" key="1">
    <citation type="submission" date="2017-06" db="EMBL/GenBank/DDBJ databases">
        <title>Comparative genomic analysis of Ambrosia Fusariam Clade fungi.</title>
        <authorList>
            <person name="Stajich J.E."/>
            <person name="Carrillo J."/>
            <person name="Kijimoto T."/>
            <person name="Eskalen A."/>
            <person name="O'Donnell K."/>
            <person name="Kasson M."/>
        </authorList>
    </citation>
    <scope>NUCLEOTIDE SEQUENCE [LARGE SCALE GENOMIC DNA]</scope>
    <source>
        <strain evidence="4">UCR3666</strain>
    </source>
</reference>
<dbReference type="OrthoDB" id="9975416at2759"/>
<feature type="domain" description="N-acetyltransferase" evidence="3">
    <location>
        <begin position="7"/>
        <end position="155"/>
    </location>
</feature>
<dbReference type="EMBL" id="NKUJ01000420">
    <property type="protein sequence ID" value="RMJ05313.1"/>
    <property type="molecule type" value="Genomic_DNA"/>
</dbReference>
<dbReference type="Proteomes" id="UP000277212">
    <property type="component" value="Unassembled WGS sequence"/>
</dbReference>
<name>A0A3M2RIZ9_9HYPO</name>
<proteinExistence type="predicted"/>
<evidence type="ECO:0000256" key="2">
    <source>
        <dbReference type="ARBA" id="ARBA00023315"/>
    </source>
</evidence>
<dbReference type="InterPro" id="IPR016181">
    <property type="entry name" value="Acyl_CoA_acyltransferase"/>
</dbReference>
<evidence type="ECO:0000313" key="5">
    <source>
        <dbReference type="Proteomes" id="UP000277212"/>
    </source>
</evidence>
<organism evidence="4 5">
    <name type="scientific">Fusarium kuroshium</name>
    <dbReference type="NCBI Taxonomy" id="2010991"/>
    <lineage>
        <taxon>Eukaryota</taxon>
        <taxon>Fungi</taxon>
        <taxon>Dikarya</taxon>
        <taxon>Ascomycota</taxon>
        <taxon>Pezizomycotina</taxon>
        <taxon>Sordariomycetes</taxon>
        <taxon>Hypocreomycetidae</taxon>
        <taxon>Hypocreales</taxon>
        <taxon>Nectriaceae</taxon>
        <taxon>Fusarium</taxon>
        <taxon>Fusarium solani species complex</taxon>
    </lineage>
</organism>
<dbReference type="AlphaFoldDB" id="A0A3M2RIZ9"/>
<protein>
    <recommendedName>
        <fullName evidence="3">N-acetyltransferase domain-containing protein</fullName>
    </recommendedName>
</protein>
<dbReference type="PANTHER" id="PTHR10545">
    <property type="entry name" value="DIAMINE N-ACETYLTRANSFERASE"/>
    <property type="match status" value="1"/>
</dbReference>
<dbReference type="Pfam" id="PF00583">
    <property type="entry name" value="Acetyltransf_1"/>
    <property type="match status" value="1"/>
</dbReference>
<evidence type="ECO:0000256" key="1">
    <source>
        <dbReference type="ARBA" id="ARBA00022679"/>
    </source>
</evidence>
<dbReference type="GO" id="GO:0008080">
    <property type="term" value="F:N-acetyltransferase activity"/>
    <property type="evidence" value="ECO:0007669"/>
    <property type="project" value="TreeGrafter"/>
</dbReference>
<sequence>MASTAQYQINEPTSADFDEWSVMFRAYIDFYEASIEEDQYRRTFDRIINKENDLQALVLRRTVDGKESIVGIAHFFPEQTPWSEKQILMLNDLFVDPSVRGQGQGRKLIEAVAEIAKKMGCLRLQWLTKHDNARARGLYDTMAQTSFVQYRMSLD</sequence>
<gene>
    <name evidence="4" type="ORF">CDV36_014024</name>
</gene>
<dbReference type="STRING" id="2010991.A0A3M2RIZ9"/>